<proteinExistence type="predicted"/>
<dbReference type="GO" id="GO:0006629">
    <property type="term" value="P:lipid metabolic process"/>
    <property type="evidence" value="ECO:0007669"/>
    <property type="project" value="InterPro"/>
</dbReference>
<sequence>MGNRFLKRFLQHMHDSRSLFKRSEEYRRFLYGILKRSQSQMPKADNFEADKVQEGAVNASLRHEARKNTDFESGLSKNSSEDEELSDSKWRPELSWLFKALDPALDLCRWALPTGNGVGSKTPASSRSLTEIIASIQRSKIGLEGWSFSDLTIGLYLIYLRQTSLNPFEDVKGVQIFSESIVHELIYHLELAKACYKGNALGVAKHSMLRESNVLKYVKDSSVMRPGYYVGIDPRNKLIILAIRGTHTVYDLITDIVTSSDVEVTFEGYSTHFGTAEAARWFLTHEIGTIGKCLERYKGFRVRLVGHSLGGAIASLLAIMLRKKSAAELGFNPDIVSAVGYATPPCVSKECAESCSDFVTTVVMQDDIVPRLNTASLSRLRGEILQTDWTTLVEKEDWKSVVGLVTNAKQVVSSVQDVARKLADYAKFKSKNCSDTPSGKQSLCVTAENAVTYEKKETGSVPEELFVPGTVYYLKRSIESDSGGGNDRGRSIEYYTLWKRHLDEHFQRILLSSNIISDHKCDSHHFALRDVLKGLPVKEREE</sequence>
<dbReference type="CDD" id="cd00519">
    <property type="entry name" value="Lipase_3"/>
    <property type="match status" value="1"/>
</dbReference>
<protein>
    <recommendedName>
        <fullName evidence="2">Fungal lipase-type domain-containing protein</fullName>
    </recommendedName>
</protein>
<dbReference type="SUPFAM" id="SSF53474">
    <property type="entry name" value="alpha/beta-Hydrolases"/>
    <property type="match status" value="1"/>
</dbReference>
<evidence type="ECO:0000313" key="3">
    <source>
        <dbReference type="EMBL" id="KAJ8899389.1"/>
    </source>
</evidence>
<dbReference type="AlphaFoldDB" id="A0AAV8UA89"/>
<keyword evidence="4" id="KW-1185">Reference proteome</keyword>
<reference evidence="3 4" key="1">
    <citation type="submission" date="2021-09" db="EMBL/GenBank/DDBJ databases">
        <title>Genomic insights and catalytic innovation underlie evolution of tropane alkaloids biosynthesis.</title>
        <authorList>
            <person name="Wang Y.-J."/>
            <person name="Tian T."/>
            <person name="Huang J.-P."/>
            <person name="Huang S.-X."/>
        </authorList>
    </citation>
    <scope>NUCLEOTIDE SEQUENCE [LARGE SCALE GENOMIC DNA]</scope>
    <source>
        <strain evidence="3">KIB-2018</strain>
        <tissue evidence="3">Leaf</tissue>
    </source>
</reference>
<accession>A0AAV8UA89</accession>
<evidence type="ECO:0000256" key="1">
    <source>
        <dbReference type="ARBA" id="ARBA00022801"/>
    </source>
</evidence>
<gene>
    <name evidence="3" type="ORF">K2173_018363</name>
</gene>
<dbReference type="Proteomes" id="UP001159364">
    <property type="component" value="Linkage Group LG08"/>
</dbReference>
<dbReference type="Pfam" id="PF01764">
    <property type="entry name" value="Lipase_3"/>
    <property type="match status" value="1"/>
</dbReference>
<evidence type="ECO:0000313" key="4">
    <source>
        <dbReference type="Proteomes" id="UP001159364"/>
    </source>
</evidence>
<evidence type="ECO:0000259" key="2">
    <source>
        <dbReference type="Pfam" id="PF01764"/>
    </source>
</evidence>
<dbReference type="PANTHER" id="PTHR47418">
    <property type="entry name" value="ALPHA/BETA-HYDROLASES SUPERFAMILY PROTEIN"/>
    <property type="match status" value="1"/>
</dbReference>
<keyword evidence="1" id="KW-0378">Hydrolase</keyword>
<name>A0AAV8UA89_9ROSI</name>
<dbReference type="GO" id="GO:0016787">
    <property type="term" value="F:hydrolase activity"/>
    <property type="evidence" value="ECO:0007669"/>
    <property type="project" value="UniProtKB-KW"/>
</dbReference>
<dbReference type="InterPro" id="IPR029058">
    <property type="entry name" value="AB_hydrolase_fold"/>
</dbReference>
<feature type="domain" description="Fungal lipase-type" evidence="2">
    <location>
        <begin position="241"/>
        <end position="374"/>
    </location>
</feature>
<dbReference type="InterPro" id="IPR002921">
    <property type="entry name" value="Fungal_lipase-type"/>
</dbReference>
<dbReference type="EMBL" id="JAIWQS010000008">
    <property type="protein sequence ID" value="KAJ8899389.1"/>
    <property type="molecule type" value="Genomic_DNA"/>
</dbReference>
<organism evidence="3 4">
    <name type="scientific">Erythroxylum novogranatense</name>
    <dbReference type="NCBI Taxonomy" id="1862640"/>
    <lineage>
        <taxon>Eukaryota</taxon>
        <taxon>Viridiplantae</taxon>
        <taxon>Streptophyta</taxon>
        <taxon>Embryophyta</taxon>
        <taxon>Tracheophyta</taxon>
        <taxon>Spermatophyta</taxon>
        <taxon>Magnoliopsida</taxon>
        <taxon>eudicotyledons</taxon>
        <taxon>Gunneridae</taxon>
        <taxon>Pentapetalae</taxon>
        <taxon>rosids</taxon>
        <taxon>fabids</taxon>
        <taxon>Malpighiales</taxon>
        <taxon>Erythroxylaceae</taxon>
        <taxon>Erythroxylum</taxon>
    </lineage>
</organism>
<dbReference type="Gene3D" id="3.40.50.1820">
    <property type="entry name" value="alpha/beta hydrolase"/>
    <property type="match status" value="1"/>
</dbReference>
<comment type="caution">
    <text evidence="3">The sequence shown here is derived from an EMBL/GenBank/DDBJ whole genome shotgun (WGS) entry which is preliminary data.</text>
</comment>